<dbReference type="EMBL" id="ATLV01026301">
    <property type="status" value="NOT_ANNOTATED_CDS"/>
    <property type="molecule type" value="Genomic_DNA"/>
</dbReference>
<gene>
    <name evidence="1" type="ORF">ZHAS_00021296</name>
</gene>
<reference evidence="1 3" key="1">
    <citation type="journal article" date="2014" name="BMC Genomics">
        <title>Genome sequence of Anopheles sinensis provides insight into genetics basis of mosquito competence for malaria parasites.</title>
        <authorList>
            <person name="Zhou D."/>
            <person name="Zhang D."/>
            <person name="Ding G."/>
            <person name="Shi L."/>
            <person name="Hou Q."/>
            <person name="Ye Y."/>
            <person name="Xu Y."/>
            <person name="Zhou H."/>
            <person name="Xiong C."/>
            <person name="Li S."/>
            <person name="Yu J."/>
            <person name="Hong S."/>
            <person name="Yu X."/>
            <person name="Zou P."/>
            <person name="Chen C."/>
            <person name="Chang X."/>
            <person name="Wang W."/>
            <person name="Lv Y."/>
            <person name="Sun Y."/>
            <person name="Ma L."/>
            <person name="Shen B."/>
            <person name="Zhu C."/>
        </authorList>
    </citation>
    <scope>NUCLEOTIDE SEQUENCE [LARGE SCALE GENOMIC DNA]</scope>
</reference>
<evidence type="ECO:0000313" key="2">
    <source>
        <dbReference type="EnsemblMetazoa" id="ASIC021296-PA"/>
    </source>
</evidence>
<dbReference type="VEuPathDB" id="VectorBase:ASIC021296"/>
<dbReference type="EMBL" id="KE525409">
    <property type="protein sequence ID" value="KFB53003.1"/>
    <property type="molecule type" value="Genomic_DNA"/>
</dbReference>
<dbReference type="Proteomes" id="UP000030765">
    <property type="component" value="Unassembled WGS sequence"/>
</dbReference>
<sequence>MLHSNTSKPLLKVAEVRPSLASMQSGAASSMQFMRRTLATADCKKLLLLFTSGQETQSPLCFDGDLVVLTLYTATALGRMCTIPPFPLVA</sequence>
<evidence type="ECO:0000313" key="3">
    <source>
        <dbReference type="Proteomes" id="UP000030765"/>
    </source>
</evidence>
<proteinExistence type="predicted"/>
<organism evidence="1">
    <name type="scientific">Anopheles sinensis</name>
    <name type="common">Mosquito</name>
    <dbReference type="NCBI Taxonomy" id="74873"/>
    <lineage>
        <taxon>Eukaryota</taxon>
        <taxon>Metazoa</taxon>
        <taxon>Ecdysozoa</taxon>
        <taxon>Arthropoda</taxon>
        <taxon>Hexapoda</taxon>
        <taxon>Insecta</taxon>
        <taxon>Pterygota</taxon>
        <taxon>Neoptera</taxon>
        <taxon>Endopterygota</taxon>
        <taxon>Diptera</taxon>
        <taxon>Nematocera</taxon>
        <taxon>Culicoidea</taxon>
        <taxon>Culicidae</taxon>
        <taxon>Anophelinae</taxon>
        <taxon>Anopheles</taxon>
    </lineage>
</organism>
<keyword evidence="3" id="KW-1185">Reference proteome</keyword>
<reference evidence="2" key="2">
    <citation type="submission" date="2020-05" db="UniProtKB">
        <authorList>
            <consortium name="EnsemblMetazoa"/>
        </authorList>
    </citation>
    <scope>IDENTIFICATION</scope>
</reference>
<dbReference type="EnsemblMetazoa" id="ASIC021296-RA">
    <property type="protein sequence ID" value="ASIC021296-PA"/>
    <property type="gene ID" value="ASIC021296"/>
</dbReference>
<dbReference type="AlphaFoldDB" id="A0A084WS09"/>
<name>A0A084WS09_ANOSI</name>
<accession>A0A084WS09</accession>
<protein>
    <submittedName>
        <fullName evidence="1 2">Uncharacterized protein</fullName>
    </submittedName>
</protein>
<evidence type="ECO:0000313" key="1">
    <source>
        <dbReference type="EMBL" id="KFB53003.1"/>
    </source>
</evidence>